<sequence>MKKISLGMIGYNEGNGHPYSFSAIINGYRQDRMDQSPYPVIADYLRKRSPFEFGIRNLSVDYVWAPDENISRNIAECCHISHVASAYEEMTGKVDGVIIARDDAESHRALAQPFLEEGLHVFIDKPLATTEDDLEYFIPFLKKGQLMSCSGFRFYPRLMDPVFLDAMRSDLVCASAVTTIDWYKYGIHMMEAIQPVFNSPITEVQNIGSGQTDVVRLNYQNGKYAVVIRDNALKGFNATFYAKSGRHVSVTFDDNFSCFRNLLFSFHELMTGGRHVVDYRETLNLMRALMAAAESRETNKKVQVSDKE</sequence>
<feature type="domain" description="Gfo/Idh/MocA-like oxidoreductase N-terminal" evidence="1">
    <location>
        <begin position="57"/>
        <end position="142"/>
    </location>
</feature>
<gene>
    <name evidence="2" type="ORF">NATSA_14845</name>
</gene>
<dbReference type="SUPFAM" id="SSF51735">
    <property type="entry name" value="NAD(P)-binding Rossmann-fold domains"/>
    <property type="match status" value="1"/>
</dbReference>
<dbReference type="GO" id="GO:0000166">
    <property type="term" value="F:nucleotide binding"/>
    <property type="evidence" value="ECO:0007669"/>
    <property type="project" value="InterPro"/>
</dbReference>
<reference evidence="2" key="1">
    <citation type="submission" date="2021-02" db="EMBL/GenBank/DDBJ databases">
        <title>Natronogracilivirga saccharolytica gen. nov. sp. nov. a new anaerobic, haloalkiliphilic carbohydrate-fermenting bacterium from soda lake and proposing of Cyclonatronumiaceae fam. nov. in the phylum Balneolaeota.</title>
        <authorList>
            <person name="Zhilina T.N."/>
            <person name="Sorokin D.Y."/>
            <person name="Zavarzina D.G."/>
            <person name="Toshchakov S.V."/>
            <person name="Kublanov I.V."/>
        </authorList>
    </citation>
    <scope>NUCLEOTIDE SEQUENCE</scope>
    <source>
        <strain evidence="2">Z-1702</strain>
    </source>
</reference>
<dbReference type="Pfam" id="PF01408">
    <property type="entry name" value="GFO_IDH_MocA"/>
    <property type="match status" value="1"/>
</dbReference>
<evidence type="ECO:0000313" key="2">
    <source>
        <dbReference type="EMBL" id="MBP3193953.1"/>
    </source>
</evidence>
<dbReference type="RefSeq" id="WP_210513413.1">
    <property type="nucleotide sequence ID" value="NZ_JAFIDN010000018.1"/>
</dbReference>
<protein>
    <submittedName>
        <fullName evidence="2">Gfo/Idh/MocA family oxidoreductase</fullName>
    </submittedName>
</protein>
<comment type="caution">
    <text evidence="2">The sequence shown here is derived from an EMBL/GenBank/DDBJ whole genome shotgun (WGS) entry which is preliminary data.</text>
</comment>
<dbReference type="Gene3D" id="3.40.50.720">
    <property type="entry name" value="NAD(P)-binding Rossmann-like Domain"/>
    <property type="match status" value="1"/>
</dbReference>
<name>A0A8J7RPU6_9BACT</name>
<proteinExistence type="predicted"/>
<accession>A0A8J7RPU6</accession>
<dbReference type="InterPro" id="IPR036291">
    <property type="entry name" value="NAD(P)-bd_dom_sf"/>
</dbReference>
<dbReference type="Proteomes" id="UP000673975">
    <property type="component" value="Unassembled WGS sequence"/>
</dbReference>
<dbReference type="AlphaFoldDB" id="A0A8J7RPU6"/>
<evidence type="ECO:0000259" key="1">
    <source>
        <dbReference type="Pfam" id="PF01408"/>
    </source>
</evidence>
<dbReference type="EMBL" id="JAFIDN010000018">
    <property type="protein sequence ID" value="MBP3193953.1"/>
    <property type="molecule type" value="Genomic_DNA"/>
</dbReference>
<organism evidence="2 3">
    <name type="scientific">Natronogracilivirga saccharolytica</name>
    <dbReference type="NCBI Taxonomy" id="2812953"/>
    <lineage>
        <taxon>Bacteria</taxon>
        <taxon>Pseudomonadati</taxon>
        <taxon>Balneolota</taxon>
        <taxon>Balneolia</taxon>
        <taxon>Balneolales</taxon>
        <taxon>Cyclonatronaceae</taxon>
        <taxon>Natronogracilivirga</taxon>
    </lineage>
</organism>
<dbReference type="InterPro" id="IPR000683">
    <property type="entry name" value="Gfo/Idh/MocA-like_OxRdtase_N"/>
</dbReference>
<evidence type="ECO:0000313" key="3">
    <source>
        <dbReference type="Proteomes" id="UP000673975"/>
    </source>
</evidence>
<keyword evidence="3" id="KW-1185">Reference proteome</keyword>